<dbReference type="Proteomes" id="UP000681720">
    <property type="component" value="Unassembled WGS sequence"/>
</dbReference>
<dbReference type="Proteomes" id="UP000663842">
    <property type="component" value="Unassembled WGS sequence"/>
</dbReference>
<dbReference type="Proteomes" id="UP000663855">
    <property type="component" value="Unassembled WGS sequence"/>
</dbReference>
<comment type="caution">
    <text evidence="5">The sequence shown here is derived from an EMBL/GenBank/DDBJ whole genome shotgun (WGS) entry which is preliminary data.</text>
</comment>
<evidence type="ECO:0000256" key="1">
    <source>
        <dbReference type="SAM" id="Coils"/>
    </source>
</evidence>
<gene>
    <name evidence="6" type="ORF">BYL167_LOCUS8300</name>
    <name evidence="2" type="ORF">CJN711_LOCUS35874</name>
    <name evidence="7" type="ORF">GIL414_LOCUS7351</name>
    <name evidence="5" type="ORF">MBJ925_LOCUS36516</name>
    <name evidence="8" type="ORF">OVN521_LOCUS25744</name>
    <name evidence="9" type="ORF">UXM345_LOCUS28390</name>
    <name evidence="4" type="ORF">WKI299_LOCUS19861</name>
    <name evidence="3" type="ORF">XDN619_LOCUS4830</name>
</gene>
<name>A0A816ZTP0_9BILA</name>
<dbReference type="Proteomes" id="UP000681967">
    <property type="component" value="Unassembled WGS sequence"/>
</dbReference>
<keyword evidence="1" id="KW-0175">Coiled coil</keyword>
<dbReference type="Proteomes" id="UP000663887">
    <property type="component" value="Unassembled WGS sequence"/>
</dbReference>
<organism evidence="5 10">
    <name type="scientific">Rotaria magnacalcarata</name>
    <dbReference type="NCBI Taxonomy" id="392030"/>
    <lineage>
        <taxon>Eukaryota</taxon>
        <taxon>Metazoa</taxon>
        <taxon>Spiralia</taxon>
        <taxon>Gnathifera</taxon>
        <taxon>Rotifera</taxon>
        <taxon>Eurotatoria</taxon>
        <taxon>Bdelloidea</taxon>
        <taxon>Philodinida</taxon>
        <taxon>Philodinidae</taxon>
        <taxon>Rotaria</taxon>
    </lineage>
</organism>
<evidence type="ECO:0000313" key="8">
    <source>
        <dbReference type="EMBL" id="CAF4189307.1"/>
    </source>
</evidence>
<accession>A0A816ZTP0</accession>
<evidence type="ECO:0000313" key="11">
    <source>
        <dbReference type="Proteomes" id="UP000663866"/>
    </source>
</evidence>
<dbReference type="EMBL" id="CAJOBH010002262">
    <property type="protein sequence ID" value="CAF3897716.1"/>
    <property type="molecule type" value="Genomic_DNA"/>
</dbReference>
<keyword evidence="11" id="KW-1185">Reference proteome</keyword>
<evidence type="ECO:0000313" key="7">
    <source>
        <dbReference type="EMBL" id="CAF3916630.1"/>
    </source>
</evidence>
<dbReference type="EMBL" id="CAJNOV010017287">
    <property type="protein sequence ID" value="CAF1605798.1"/>
    <property type="molecule type" value="Genomic_DNA"/>
</dbReference>
<dbReference type="Proteomes" id="UP000663866">
    <property type="component" value="Unassembled WGS sequence"/>
</dbReference>
<evidence type="ECO:0000313" key="10">
    <source>
        <dbReference type="Proteomes" id="UP000663824"/>
    </source>
</evidence>
<protein>
    <submittedName>
        <fullName evidence="5">Uncharacterized protein</fullName>
    </submittedName>
</protein>
<dbReference type="EMBL" id="CAJOBF010006506">
    <property type="protein sequence ID" value="CAF4208054.1"/>
    <property type="molecule type" value="Genomic_DNA"/>
</dbReference>
<dbReference type="EMBL" id="CAJOBG010006514">
    <property type="protein sequence ID" value="CAF4189307.1"/>
    <property type="molecule type" value="Genomic_DNA"/>
</dbReference>
<dbReference type="EMBL" id="CAJNRG010001183">
    <property type="protein sequence ID" value="CAF2028897.1"/>
    <property type="molecule type" value="Genomic_DNA"/>
</dbReference>
<dbReference type="EMBL" id="CAJNRF010008184">
    <property type="protein sequence ID" value="CAF2099192.1"/>
    <property type="molecule type" value="Genomic_DNA"/>
</dbReference>
<reference evidence="5" key="1">
    <citation type="submission" date="2021-02" db="EMBL/GenBank/DDBJ databases">
        <authorList>
            <person name="Nowell W R."/>
        </authorList>
    </citation>
    <scope>NUCLEOTIDE SEQUENCE</scope>
</reference>
<sequence length="248" mass="29677">MMEENIDEDVFRVLYQLVEQIHEENEYVRICDDCSIIDSSVKHQIRPEQEAAINPCFGLSLCDNCAKKRHDDAQKVLQDLEHLAHEVEQRLQAIENTERELDQWRDTQLQKNRDFWDEYRRQVENFSACRIRTLQYEYTMRQLKTQRIMKRLKCAKYITEHIDQLREQLHELLQPSLIDLLSSDTFKAQFSLFLSTNDDNENSTTTETTFDHRRELYQQLEQLSCLDKVIVPGDETTIDDEIRDEIDE</sequence>
<dbReference type="AlphaFoldDB" id="A0A816ZTP0"/>
<evidence type="ECO:0000313" key="6">
    <source>
        <dbReference type="EMBL" id="CAF3897716.1"/>
    </source>
</evidence>
<evidence type="ECO:0000313" key="2">
    <source>
        <dbReference type="EMBL" id="CAF1605798.1"/>
    </source>
</evidence>
<evidence type="ECO:0000313" key="9">
    <source>
        <dbReference type="EMBL" id="CAF4208054.1"/>
    </source>
</evidence>
<evidence type="ECO:0000313" key="4">
    <source>
        <dbReference type="EMBL" id="CAF2099192.1"/>
    </source>
</evidence>
<evidence type="ECO:0000313" key="5">
    <source>
        <dbReference type="EMBL" id="CAF2223740.1"/>
    </source>
</evidence>
<dbReference type="Proteomes" id="UP000663824">
    <property type="component" value="Unassembled WGS sequence"/>
</dbReference>
<dbReference type="Proteomes" id="UP000663856">
    <property type="component" value="Unassembled WGS sequence"/>
</dbReference>
<dbReference type="EMBL" id="CAJNRE010020175">
    <property type="protein sequence ID" value="CAF2223740.1"/>
    <property type="molecule type" value="Genomic_DNA"/>
</dbReference>
<dbReference type="EMBL" id="CAJOBJ010002230">
    <property type="protein sequence ID" value="CAF3916630.1"/>
    <property type="molecule type" value="Genomic_DNA"/>
</dbReference>
<feature type="coiled-coil region" evidence="1">
    <location>
        <begin position="70"/>
        <end position="114"/>
    </location>
</feature>
<proteinExistence type="predicted"/>
<evidence type="ECO:0000313" key="3">
    <source>
        <dbReference type="EMBL" id="CAF2028897.1"/>
    </source>
</evidence>